<keyword evidence="5" id="KW-1133">Transmembrane helix</keyword>
<protein>
    <submittedName>
        <fullName evidence="7">ALG11 alpha-1,2-mannosyltransferase</fullName>
    </submittedName>
</protein>
<reference evidence="7 8" key="1">
    <citation type="submission" date="2012-03" db="EMBL/GenBank/DDBJ databases">
        <title>Whole Genome Assembly of Papio anubis.</title>
        <authorList>
            <person name="Liu Y.L."/>
            <person name="Abraham K.A."/>
            <person name="Akbar H.A."/>
            <person name="Ali S.A."/>
            <person name="Anosike U.A."/>
            <person name="Aqrawi P.A."/>
            <person name="Arias F.A."/>
            <person name="Attaway T.A."/>
            <person name="Awwad R.A."/>
            <person name="Babu C.B."/>
            <person name="Bandaranaike D.B."/>
            <person name="Battles P.B."/>
            <person name="Bell A.B."/>
            <person name="Beltran B.B."/>
            <person name="Berhane-Mersha D.B."/>
            <person name="Bess C.B."/>
            <person name="Bickham C.B."/>
            <person name="Bolden T.B."/>
            <person name="Carter K.C."/>
            <person name="Chau D.C."/>
            <person name="Chavez A.C."/>
            <person name="Clerc-Blankenburg K.C."/>
            <person name="Coyle M.C."/>
            <person name="Dao M.D."/>
            <person name="Davila M.L.D."/>
            <person name="Davy-Carroll L.D."/>
            <person name="Denson S.D."/>
            <person name="Dinh H.D."/>
            <person name="Fernandez S.F."/>
            <person name="Fernando P.F."/>
            <person name="Forbes L.F."/>
            <person name="Francis C.F."/>
            <person name="Francisco L.F."/>
            <person name="Fu Q.F."/>
            <person name="Garcia-Iii R.G."/>
            <person name="Garrett T.G."/>
            <person name="Gross S.G."/>
            <person name="Gubbala S.G."/>
            <person name="Hirani K.H."/>
            <person name="Hogues M.H."/>
            <person name="Hollins B.H."/>
            <person name="Jackson L.J."/>
            <person name="Javaid M.J."/>
            <person name="Jhangiani S.J."/>
            <person name="Johnson A.J."/>
            <person name="Johnson B.J."/>
            <person name="Jones J.J."/>
            <person name="Joshi V.J."/>
            <person name="Kalu J.K."/>
            <person name="Khan N.K."/>
            <person name="Korchina V.K."/>
            <person name="Kovar C.K."/>
            <person name="Lago L.L."/>
            <person name="Lara F.L."/>
            <person name="Le T.-K.L."/>
            <person name="Lee S.L."/>
            <person name="Legall-Iii F.L."/>
            <person name="Lemon S.L."/>
            <person name="Liu J.L."/>
            <person name="Liu Y.-S.L."/>
            <person name="Liyanage D.L."/>
            <person name="Lopez J.L."/>
            <person name="Lorensuhewa L.L."/>
            <person name="Mata R.M."/>
            <person name="Mathew T.M."/>
            <person name="Mercado C.M."/>
            <person name="Mercado I.M."/>
            <person name="Morales K.M."/>
            <person name="Morgan M.M."/>
            <person name="Munidasa M.M."/>
            <person name="Ngo D.N."/>
            <person name="Nguyen L.N."/>
            <person name="Nguyen T.N."/>
            <person name="Nguyen N.N."/>
            <person name="Obregon M.O."/>
            <person name="Okwuonu G.O."/>
            <person name="Ongeri F.O."/>
            <person name="Onwere C.O."/>
            <person name="Osifeso I.O."/>
            <person name="Parra A.P."/>
            <person name="Patil S.P."/>
            <person name="Perez A.P."/>
            <person name="Perez Y.P."/>
            <person name="Pham C.P."/>
            <person name="Pu L.-L.P."/>
            <person name="Puazo M.P."/>
            <person name="Quiroz J.Q."/>
            <person name="Rouhana J.R."/>
            <person name="Ruiz M.R."/>
            <person name="Ruiz S.-J.R."/>
            <person name="Saada N.S."/>
            <person name="Santibanez J.S."/>
            <person name="Scheel M.S."/>
            <person name="Schneider B.S."/>
            <person name="Simmons D.S."/>
            <person name="Sisson I.S."/>
            <person name="Tang L.-Y.T."/>
            <person name="Thornton R.T."/>
            <person name="Tisius J.T."/>
            <person name="Toledanes G.T."/>
            <person name="Trejos Z.T."/>
            <person name="Usmani K.U."/>
            <person name="Varghese R.V."/>
            <person name="Vattathil S.V."/>
            <person name="Vee V.V."/>
            <person name="Walker D.W."/>
            <person name="Weissenberger G.W."/>
            <person name="White C.W."/>
            <person name="Williams A.W."/>
            <person name="Woodworth J.W."/>
            <person name="Wright R.W."/>
            <person name="Zhu Y.Z."/>
            <person name="Han Y.H."/>
            <person name="Newsham I.N."/>
            <person name="Nazareth L.N."/>
            <person name="Worley K.W."/>
            <person name="Muzny D.M."/>
            <person name="Rogers J.R."/>
            <person name="Gibbs R.G."/>
        </authorList>
    </citation>
    <scope>NUCLEOTIDE SEQUENCE [LARGE SCALE GENOMIC DNA]</scope>
</reference>
<evidence type="ECO:0000256" key="5">
    <source>
        <dbReference type="SAM" id="Phobius"/>
    </source>
</evidence>
<evidence type="ECO:0000256" key="2">
    <source>
        <dbReference type="ARBA" id="ARBA00009481"/>
    </source>
</evidence>
<dbReference type="Proteomes" id="UP000028761">
    <property type="component" value="Chromosome 15"/>
</dbReference>
<dbReference type="PANTHER" id="PTHR45919">
    <property type="entry name" value="GDP-MAN:MAN(3)GLCNAC(2)-PP-DOL ALPHA-1,2-MANNOSYLTRANSFERASE"/>
    <property type="match status" value="1"/>
</dbReference>
<feature type="transmembrane region" description="Helical" evidence="5">
    <location>
        <begin position="12"/>
        <end position="36"/>
    </location>
</feature>
<sequence>MAFLVMNLRFFYSLFFPGLIVCGTLCVCLVIVLWGIRLLLQRKKKLVSTSKNGKNQMVIAFFHPYCNAGGGGERVLWCALRALQKKSCGVYGSWHNYPCTQFRGPKA</sequence>
<dbReference type="InterPro" id="IPR038013">
    <property type="entry name" value="ALG11"/>
</dbReference>
<evidence type="ECO:0000313" key="7">
    <source>
        <dbReference type="Ensembl" id="ENSPANP00000023609.2"/>
    </source>
</evidence>
<accession>A0A2I3LJB2</accession>
<keyword evidence="3" id="KW-0808">Transferase</keyword>
<evidence type="ECO:0000259" key="6">
    <source>
        <dbReference type="Pfam" id="PF15924"/>
    </source>
</evidence>
<comment type="similarity">
    <text evidence="2">Belongs to the glycosyltransferase group 1 family. Glycosyltransferase 4 subfamily.</text>
</comment>
<evidence type="ECO:0000256" key="4">
    <source>
        <dbReference type="ARBA" id="ARBA00022824"/>
    </source>
</evidence>
<organism evidence="7 8">
    <name type="scientific">Papio anubis</name>
    <name type="common">Olive baboon</name>
    <dbReference type="NCBI Taxonomy" id="9555"/>
    <lineage>
        <taxon>Eukaryota</taxon>
        <taxon>Metazoa</taxon>
        <taxon>Chordata</taxon>
        <taxon>Craniata</taxon>
        <taxon>Vertebrata</taxon>
        <taxon>Euteleostomi</taxon>
        <taxon>Mammalia</taxon>
        <taxon>Eutheria</taxon>
        <taxon>Euarchontoglires</taxon>
        <taxon>Primates</taxon>
        <taxon>Haplorrhini</taxon>
        <taxon>Catarrhini</taxon>
        <taxon>Cercopithecidae</taxon>
        <taxon>Cercopithecinae</taxon>
        <taxon>Papio</taxon>
    </lineage>
</organism>
<proteinExistence type="inferred from homology"/>
<dbReference type="PANTHER" id="PTHR45919:SF1">
    <property type="entry name" value="GDP-MAN:MAN(3)GLCNAC(2)-PP-DOL ALPHA-1,2-MANNOSYLTRANSFERASE"/>
    <property type="match status" value="1"/>
</dbReference>
<evidence type="ECO:0000256" key="3">
    <source>
        <dbReference type="ARBA" id="ARBA00022679"/>
    </source>
</evidence>
<name>A0A2I3LJB2_PAPAN</name>
<keyword evidence="8" id="KW-1185">Reference proteome</keyword>
<dbReference type="InterPro" id="IPR031814">
    <property type="entry name" value="ALG11_N"/>
</dbReference>
<keyword evidence="5" id="KW-0812">Transmembrane</keyword>
<dbReference type="Bgee" id="ENSPANG00000023959">
    <property type="expression patterns" value="Expressed in prostate gland and 66 other cell types or tissues"/>
</dbReference>
<gene>
    <name evidence="7" type="primary">ALG11</name>
</gene>
<evidence type="ECO:0000313" key="8">
    <source>
        <dbReference type="Proteomes" id="UP000028761"/>
    </source>
</evidence>
<feature type="domain" description="ALG11 mannosyltransferase N-terminal" evidence="6">
    <location>
        <begin position="57"/>
        <end position="87"/>
    </location>
</feature>
<dbReference type="GO" id="GO:0005789">
    <property type="term" value="C:endoplasmic reticulum membrane"/>
    <property type="evidence" value="ECO:0007669"/>
    <property type="project" value="UniProtKB-SubCell"/>
</dbReference>
<evidence type="ECO:0000256" key="1">
    <source>
        <dbReference type="ARBA" id="ARBA00004586"/>
    </source>
</evidence>
<dbReference type="Pfam" id="PF15924">
    <property type="entry name" value="ALG11_N"/>
    <property type="match status" value="1"/>
</dbReference>
<keyword evidence="4" id="KW-0256">Endoplasmic reticulum</keyword>
<reference evidence="7" key="2">
    <citation type="submission" date="2025-08" db="UniProtKB">
        <authorList>
            <consortium name="Ensembl"/>
        </authorList>
    </citation>
    <scope>IDENTIFICATION</scope>
</reference>
<dbReference type="GO" id="GO:0006487">
    <property type="term" value="P:protein N-linked glycosylation"/>
    <property type="evidence" value="ECO:0007669"/>
    <property type="project" value="TreeGrafter"/>
</dbReference>
<dbReference type="ExpressionAtlas" id="A0A2I3LJB2">
    <property type="expression patterns" value="baseline"/>
</dbReference>
<dbReference type="Ensembl" id="ENSPANT00000057248.2">
    <property type="protein sequence ID" value="ENSPANP00000023609.2"/>
    <property type="gene ID" value="ENSPANG00000023959.3"/>
</dbReference>
<dbReference type="GO" id="GO:0004377">
    <property type="term" value="F:GDP-Man:Man(3)GlcNAc(2)-PP-Dol alpha-1,2-mannosyltransferase activity"/>
    <property type="evidence" value="ECO:0007669"/>
    <property type="project" value="InterPro"/>
</dbReference>
<dbReference type="AlphaFoldDB" id="A0A2I3LJB2"/>
<keyword evidence="5" id="KW-0472">Membrane</keyword>
<comment type="subcellular location">
    <subcellularLocation>
        <location evidence="1">Endoplasmic reticulum membrane</location>
    </subcellularLocation>
</comment>
<dbReference type="GeneTree" id="ENSGT00550000075118"/>
<reference evidence="7" key="3">
    <citation type="submission" date="2025-09" db="UniProtKB">
        <authorList>
            <consortium name="Ensembl"/>
        </authorList>
    </citation>
    <scope>IDENTIFICATION</scope>
</reference>